<feature type="domain" description="Major facilitator superfamily (MFS) profile" evidence="8">
    <location>
        <begin position="235"/>
        <end position="438"/>
    </location>
</feature>
<proteinExistence type="predicted"/>
<feature type="transmembrane region" description="Helical" evidence="7">
    <location>
        <begin position="89"/>
        <end position="110"/>
    </location>
</feature>
<evidence type="ECO:0000256" key="3">
    <source>
        <dbReference type="ARBA" id="ARBA00022475"/>
    </source>
</evidence>
<dbReference type="SUPFAM" id="SSF103473">
    <property type="entry name" value="MFS general substrate transporter"/>
    <property type="match status" value="1"/>
</dbReference>
<dbReference type="Pfam" id="PF07690">
    <property type="entry name" value="MFS_1"/>
    <property type="match status" value="1"/>
</dbReference>
<evidence type="ECO:0000259" key="8">
    <source>
        <dbReference type="PROSITE" id="PS50850"/>
    </source>
</evidence>
<dbReference type="AlphaFoldDB" id="A0A2T2WT79"/>
<evidence type="ECO:0000256" key="6">
    <source>
        <dbReference type="ARBA" id="ARBA00023136"/>
    </source>
</evidence>
<evidence type="ECO:0000256" key="4">
    <source>
        <dbReference type="ARBA" id="ARBA00022692"/>
    </source>
</evidence>
<organism evidence="9 10">
    <name type="scientific">Sulfobacillus benefaciens</name>
    <dbReference type="NCBI Taxonomy" id="453960"/>
    <lineage>
        <taxon>Bacteria</taxon>
        <taxon>Bacillati</taxon>
        <taxon>Bacillota</taxon>
        <taxon>Clostridia</taxon>
        <taxon>Eubacteriales</taxon>
        <taxon>Clostridiales Family XVII. Incertae Sedis</taxon>
        <taxon>Sulfobacillus</taxon>
    </lineage>
</organism>
<dbReference type="Gene3D" id="1.20.1250.20">
    <property type="entry name" value="MFS general substrate transporter like domains"/>
    <property type="match status" value="2"/>
</dbReference>
<comment type="caution">
    <text evidence="9">The sequence shown here is derived from an EMBL/GenBank/DDBJ whole genome shotgun (WGS) entry which is preliminary data.</text>
</comment>
<keyword evidence="2" id="KW-0813">Transport</keyword>
<keyword evidence="6 7" id="KW-0472">Membrane</keyword>
<evidence type="ECO:0000256" key="5">
    <source>
        <dbReference type="ARBA" id="ARBA00022989"/>
    </source>
</evidence>
<evidence type="ECO:0000256" key="7">
    <source>
        <dbReference type="SAM" id="Phobius"/>
    </source>
</evidence>
<dbReference type="InterPro" id="IPR036259">
    <property type="entry name" value="MFS_trans_sf"/>
</dbReference>
<dbReference type="GO" id="GO:0005886">
    <property type="term" value="C:plasma membrane"/>
    <property type="evidence" value="ECO:0007669"/>
    <property type="project" value="UniProtKB-SubCell"/>
</dbReference>
<feature type="transmembrane region" description="Helical" evidence="7">
    <location>
        <begin position="392"/>
        <end position="409"/>
    </location>
</feature>
<dbReference type="InterPro" id="IPR020846">
    <property type="entry name" value="MFS_dom"/>
</dbReference>
<reference evidence="9 10" key="1">
    <citation type="journal article" date="2014" name="BMC Genomics">
        <title>Comparison of environmental and isolate Sulfobacillus genomes reveals diverse carbon, sulfur, nitrogen, and hydrogen metabolisms.</title>
        <authorList>
            <person name="Justice N.B."/>
            <person name="Norman A."/>
            <person name="Brown C.T."/>
            <person name="Singh A."/>
            <person name="Thomas B.C."/>
            <person name="Banfield J.F."/>
        </authorList>
    </citation>
    <scope>NUCLEOTIDE SEQUENCE [LARGE SCALE GENOMIC DNA]</scope>
    <source>
        <strain evidence="9">AMDSBA1</strain>
    </source>
</reference>
<accession>A0A2T2WT79</accession>
<feature type="domain" description="Major facilitator superfamily (MFS) profile" evidence="8">
    <location>
        <begin position="1"/>
        <end position="207"/>
    </location>
</feature>
<keyword evidence="3" id="KW-1003">Cell membrane</keyword>
<feature type="transmembrane region" description="Helical" evidence="7">
    <location>
        <begin position="359"/>
        <end position="380"/>
    </location>
</feature>
<evidence type="ECO:0000313" key="9">
    <source>
        <dbReference type="EMBL" id="PSR25448.1"/>
    </source>
</evidence>
<dbReference type="GO" id="GO:0022857">
    <property type="term" value="F:transmembrane transporter activity"/>
    <property type="evidence" value="ECO:0007669"/>
    <property type="project" value="InterPro"/>
</dbReference>
<comment type="subcellular location">
    <subcellularLocation>
        <location evidence="1">Cell membrane</location>
        <topology evidence="1">Multi-pass membrane protein</topology>
    </subcellularLocation>
</comment>
<dbReference type="PROSITE" id="PS50850">
    <property type="entry name" value="MFS"/>
    <property type="match status" value="2"/>
</dbReference>
<name>A0A2T2WT79_9FIRM</name>
<feature type="transmembrane region" description="Helical" evidence="7">
    <location>
        <begin position="62"/>
        <end position="82"/>
    </location>
</feature>
<dbReference type="InterPro" id="IPR011701">
    <property type="entry name" value="MFS"/>
</dbReference>
<keyword evidence="4 7" id="KW-0812">Transmembrane</keyword>
<dbReference type="PANTHER" id="PTHR23513:SF6">
    <property type="entry name" value="MAJOR FACILITATOR SUPERFAMILY ASSOCIATED DOMAIN-CONTAINING PROTEIN"/>
    <property type="match status" value="1"/>
</dbReference>
<feature type="transmembrane region" description="Helical" evidence="7">
    <location>
        <begin position="270"/>
        <end position="292"/>
    </location>
</feature>
<dbReference type="CDD" id="cd06173">
    <property type="entry name" value="MFS_MefA_like"/>
    <property type="match status" value="1"/>
</dbReference>
<feature type="transmembrane region" description="Helical" evidence="7">
    <location>
        <begin position="299"/>
        <end position="320"/>
    </location>
</feature>
<evidence type="ECO:0000256" key="2">
    <source>
        <dbReference type="ARBA" id="ARBA00022448"/>
    </source>
</evidence>
<evidence type="ECO:0000256" key="1">
    <source>
        <dbReference type="ARBA" id="ARBA00004651"/>
    </source>
</evidence>
<dbReference type="EMBL" id="PXYT01000054">
    <property type="protein sequence ID" value="PSR25448.1"/>
    <property type="molecule type" value="Genomic_DNA"/>
</dbReference>
<sequence>MGGKRIGAEAQSVIGQDGLWRTPYFLPLWLGSFVSALADSAYFIVLAWFVLHVTHSPADLGLALLLASLPRLVFMAIGGVIIDRLSPRVVLLASLALRAVIMGVVCDYAAHGLSHALPVYVVAFLFGVIDAFYWPAQNAIVPFAVPSSALARANAVIQTSQQLSMVLGPLLAGFLLQVPQFSVIFAVIATTYLFGFIVIVRVRLRQKTHMAAGRSEGLFRALTQGIRYVLHLRIVLFLMLASMLINLFFMGPVNIGLPSFVQDHGWSGSVYGYFESALGLGAVAGGILVGLLNGMRGHFRWIALTASGIGVGLAITSLVGAWDLGIIAIAGSGLAISLTDIPVITYVQTIVDENMLGRVMSLLTLMSVGLTPVSYGLSALAIHRHMLTPQSLMLGGGSLVAVLCAALIFQPDFRSMENHPRWQQARLSKDSHGGKSLL</sequence>
<feature type="transmembrane region" description="Helical" evidence="7">
    <location>
        <begin position="28"/>
        <end position="50"/>
    </location>
</feature>
<feature type="transmembrane region" description="Helical" evidence="7">
    <location>
        <begin position="182"/>
        <end position="204"/>
    </location>
</feature>
<dbReference type="Proteomes" id="UP000242699">
    <property type="component" value="Unassembled WGS sequence"/>
</dbReference>
<feature type="transmembrane region" description="Helical" evidence="7">
    <location>
        <begin position="326"/>
        <end position="347"/>
    </location>
</feature>
<feature type="transmembrane region" description="Helical" evidence="7">
    <location>
        <begin position="225"/>
        <end position="250"/>
    </location>
</feature>
<protein>
    <recommendedName>
        <fullName evidence="8">Major facilitator superfamily (MFS) profile domain-containing protein</fullName>
    </recommendedName>
</protein>
<dbReference type="PANTHER" id="PTHR23513">
    <property type="entry name" value="INTEGRAL MEMBRANE EFFLUX PROTEIN-RELATED"/>
    <property type="match status" value="1"/>
</dbReference>
<keyword evidence="5 7" id="KW-1133">Transmembrane helix</keyword>
<evidence type="ECO:0000313" key="10">
    <source>
        <dbReference type="Proteomes" id="UP000242699"/>
    </source>
</evidence>
<gene>
    <name evidence="9" type="ORF">C7B43_16790</name>
</gene>